<reference evidence="23" key="1">
    <citation type="submission" date="2011-08" db="EMBL/GenBank/DDBJ databases">
        <title>The draft genome of Latimeria chalumnae.</title>
        <authorList>
            <person name="Di Palma F."/>
            <person name="Alfoldi J."/>
            <person name="Johnson J."/>
            <person name="Berlin A."/>
            <person name="Gnerre S."/>
            <person name="Jaffe D."/>
            <person name="MacCallum I."/>
            <person name="Young S."/>
            <person name="Walker B.J."/>
            <person name="Lander E."/>
            <person name="Lindblad-Toh K."/>
        </authorList>
    </citation>
    <scope>NUCLEOTIDE SEQUENCE [LARGE SCALE GENOMIC DNA]</scope>
    <source>
        <strain evidence="23">Wild caught</strain>
    </source>
</reference>
<feature type="compositionally biased region" description="Polar residues" evidence="18">
    <location>
        <begin position="541"/>
        <end position="564"/>
    </location>
</feature>
<keyword evidence="5" id="KW-0245">EGF-like domain</keyword>
<evidence type="ECO:0000256" key="9">
    <source>
        <dbReference type="ARBA" id="ARBA00022737"/>
    </source>
</evidence>
<evidence type="ECO:0000256" key="4">
    <source>
        <dbReference type="ARBA" id="ARBA00022530"/>
    </source>
</evidence>
<evidence type="ECO:0000256" key="3">
    <source>
        <dbReference type="ARBA" id="ARBA00022525"/>
    </source>
</evidence>
<evidence type="ECO:0000256" key="14">
    <source>
        <dbReference type="ARBA" id="ARBA00023273"/>
    </source>
</evidence>
<dbReference type="InterPro" id="IPR000082">
    <property type="entry name" value="SEA_dom"/>
</dbReference>
<dbReference type="FunFam" id="3.30.70.960:FF:000002">
    <property type="entry name" value="Interphotoreceptor matrix proteoglycan 2"/>
    <property type="match status" value="1"/>
</dbReference>
<dbReference type="OMA" id="PPIREHD"/>
<keyword evidence="4" id="KW-0272">Extracellular matrix</keyword>
<feature type="region of interest" description="Disordered" evidence="18">
    <location>
        <begin position="541"/>
        <end position="580"/>
    </location>
</feature>
<dbReference type="eggNOG" id="ENOG502QT6W">
    <property type="taxonomic scope" value="Eukaryota"/>
</dbReference>
<gene>
    <name evidence="22" type="primary">IMPG2</name>
</gene>
<keyword evidence="3" id="KW-0964">Secreted</keyword>
<keyword evidence="23" id="KW-1185">Reference proteome</keyword>
<keyword evidence="11 19" id="KW-0472">Membrane</keyword>
<evidence type="ECO:0000256" key="10">
    <source>
        <dbReference type="ARBA" id="ARBA00022989"/>
    </source>
</evidence>
<dbReference type="EMBL" id="AFYH01067848">
    <property type="status" value="NOT_ANNOTATED_CDS"/>
    <property type="molecule type" value="Genomic_DNA"/>
</dbReference>
<dbReference type="Proteomes" id="UP000008672">
    <property type="component" value="Unassembled WGS sequence"/>
</dbReference>
<evidence type="ECO:0000256" key="11">
    <source>
        <dbReference type="ARBA" id="ARBA00023136"/>
    </source>
</evidence>
<dbReference type="EMBL" id="AFYH01067849">
    <property type="status" value="NOT_ANNOTATED_CDS"/>
    <property type="molecule type" value="Genomic_DNA"/>
</dbReference>
<keyword evidence="13" id="KW-0325">Glycoprotein</keyword>
<feature type="chain" id="PRO_5003579183" description="Interphotoreceptor matrix proteoglycan 2" evidence="20">
    <location>
        <begin position="21"/>
        <end position="1453"/>
    </location>
</feature>
<keyword evidence="12" id="KW-1015">Disulfide bond</keyword>
<organism evidence="22 23">
    <name type="scientific">Latimeria chalumnae</name>
    <name type="common">Coelacanth</name>
    <dbReference type="NCBI Taxonomy" id="7897"/>
    <lineage>
        <taxon>Eukaryota</taxon>
        <taxon>Metazoa</taxon>
        <taxon>Chordata</taxon>
        <taxon>Craniata</taxon>
        <taxon>Vertebrata</taxon>
        <taxon>Euteleostomi</taxon>
        <taxon>Coelacanthiformes</taxon>
        <taxon>Coelacanthidae</taxon>
        <taxon>Latimeria</taxon>
    </lineage>
</organism>
<dbReference type="EMBL" id="AFYH01067851">
    <property type="status" value="NOT_ANNOTATED_CDS"/>
    <property type="molecule type" value="Genomic_DNA"/>
</dbReference>
<dbReference type="PANTHER" id="PTHR12199">
    <property type="entry name" value="INTERPHOTORECEPTOR MATRIX PROTEOGLYCAN"/>
    <property type="match status" value="1"/>
</dbReference>
<evidence type="ECO:0000313" key="23">
    <source>
        <dbReference type="Proteomes" id="UP000008672"/>
    </source>
</evidence>
<name>H3A317_LATCH</name>
<keyword evidence="8 20" id="KW-0732">Signal</keyword>
<feature type="region of interest" description="Disordered" evidence="18">
    <location>
        <begin position="938"/>
        <end position="962"/>
    </location>
</feature>
<evidence type="ECO:0000256" key="5">
    <source>
        <dbReference type="ARBA" id="ARBA00022536"/>
    </source>
</evidence>
<evidence type="ECO:0000256" key="2">
    <source>
        <dbReference type="ARBA" id="ARBA00004593"/>
    </source>
</evidence>
<dbReference type="EMBL" id="AFYH01067854">
    <property type="status" value="NOT_ANNOTATED_CDS"/>
    <property type="molecule type" value="Genomic_DNA"/>
</dbReference>
<dbReference type="InterPro" id="IPR039861">
    <property type="entry name" value="IMPG"/>
</dbReference>
<evidence type="ECO:0000313" key="22">
    <source>
        <dbReference type="Ensembl" id="ENSLACP00000004038.1"/>
    </source>
</evidence>
<evidence type="ECO:0000259" key="21">
    <source>
        <dbReference type="PROSITE" id="PS50024"/>
    </source>
</evidence>
<dbReference type="GO" id="GO:0008201">
    <property type="term" value="F:heparin binding"/>
    <property type="evidence" value="ECO:0007669"/>
    <property type="project" value="UniProtKB-KW"/>
</dbReference>
<protein>
    <recommendedName>
        <fullName evidence="16">Interphotoreceptor matrix proteoglycan 2</fullName>
    </recommendedName>
    <alternativeName>
        <fullName evidence="17">Sialoprotein associated with cones and rods proteoglycan</fullName>
    </alternativeName>
</protein>
<keyword evidence="6" id="KW-0358">Heparin-binding</keyword>
<keyword evidence="9" id="KW-0677">Repeat</keyword>
<dbReference type="GO" id="GO:0033165">
    <property type="term" value="C:interphotoreceptor matrix"/>
    <property type="evidence" value="ECO:0007669"/>
    <property type="project" value="UniProtKB-SubCell"/>
</dbReference>
<feature type="region of interest" description="Disordered" evidence="18">
    <location>
        <begin position="26"/>
        <end position="50"/>
    </location>
</feature>
<evidence type="ECO:0000256" key="18">
    <source>
        <dbReference type="SAM" id="MobiDB-lite"/>
    </source>
</evidence>
<feature type="compositionally biased region" description="Polar residues" evidence="18">
    <location>
        <begin position="32"/>
        <end position="41"/>
    </location>
</feature>
<dbReference type="STRING" id="7897.ENSLACP00000004038"/>
<dbReference type="InterPro" id="IPR036364">
    <property type="entry name" value="SEA_dom_sf"/>
</dbReference>
<evidence type="ECO:0000256" key="17">
    <source>
        <dbReference type="ARBA" id="ARBA00080162"/>
    </source>
</evidence>
<dbReference type="SUPFAM" id="SSF82671">
    <property type="entry name" value="SEA domain"/>
    <property type="match status" value="2"/>
</dbReference>
<keyword evidence="7 19" id="KW-0812">Transmembrane</keyword>
<dbReference type="Pfam" id="PF01390">
    <property type="entry name" value="SEA"/>
    <property type="match status" value="2"/>
</dbReference>
<sequence length="1453" mass="162846">IFVFLWKICFLSLLFIFVNGNVQETRGKNEQPRTQPNSWTPAENPALPNRSNRTLSLRMESRKRRSAFQRRKRAVLFPSGVRICPQEAIQQAIADHLKYFKLRVCQEAVWEAFKIFWDRLPEREEYHSWMKMCEEEISNVFDIGTNFSSSEEHLSLIQKVKQVTYSLEKIQTSCTVMWPTRKCPHLTTPTAKRETTTLRDAATKVPPPQVVSIESKLGHDINQHEETENNITNEIEQVLEKPLKQATERVLEFSIQLPEENYSEELADPTSMRYQELADMFITKVENVFEGLPGYKNVYVNKFNLPRKSVEIHYAVSFDASFGTKSNATLDFINLYSNKVDEDPYTEISENPTVVYTLSDFRDYITEALLKENLIGNTSLALDPDSLQLINAKTALYCIQYIPSFFTPSVLFLDLLIYQGSALKAERTPTTTSAPDINNILPNNLAKGTYDIDSEQSNVIPPNDSWNDLGIPLITENEFSVNSDITILESTLGPDISGWVSTPPAFVDVPLFILLRHTLDPHYHLRLADSRDESEGFLFSNELQSRPHTITKPADSSTKRSTVATADMDSGTSVVPGDNTKTMYTKTSEITTVVPAEGITTTSMHDKASTELSITHPIGNVNLTDVYTGSDIFYDEGSASGFFHSGQGQEMDTWPWPTESLEAVLYTLPDDWSEDNDPGVITNEVISEEILPDYIIDPPTTMDMTNNDVEVAYSEEVDLLEPFVDKDNDVISEATAEDAAIFWTQESLTVEMSAQTSESFEILDSTFNELPTAMESIVHHSASDIPVTETTTKFYSTDTPNVESPIKTQTILETNEIEELIKDLFTVEQPNIYSSIMEQTTKGLSSMKEISTTEQPNITLLTNRHQVPEYAHTGLQDTTMQTTERTITESPIGQLFTGISTIYQETVDSSSTDHLFIDETTASPMTVSLSSTSQILTESFTEDQSAPSSPATSSPITESTAVVPKVPTRHQYTEGPTTAVQPTNEIFTTVHLINISRADAEDIIRQATTVTVANDVNVIYPVNSLGSGVHSSESELGTVLPESETPSEEEVLSGITFVDHQDSLATNKHPMGSEKETAGSHNREFATNIHLTDMASVAKPTSEGAKNSSLPARALVVFFSLRVTNMMFSEDLFNKSSPEYKALEQRFLELLVPYLQSNLTGFQNLEILNFRNGSIVVNSRMKFAKPVPRNVTNAVYIILEDFCSTAYQTMNLAIDKYSLDVESGDQADPCKFQACNEFSQCSVNRWSGEAECICNPGYLSVDGLPCQSTCDLQADFCQNDGKCDIIAGQGAICRCRVGENWWYRGEHCEEYVSEPLVVGIAIASVAGFLLVASLVIFFLARTLRDQYTKSDQEESIGHGDSLASVENAVKYNPMYESDTTGCSHYYRRYPQLPSYSSTSAETSTDFSSEEIRHIYEHSELTKEEIQDRIRIIELYAKDRQFAEFVRQHQIKFM</sequence>
<dbReference type="GO" id="GO:0005540">
    <property type="term" value="F:hyaluronic acid binding"/>
    <property type="evidence" value="ECO:0007669"/>
    <property type="project" value="TreeGrafter"/>
</dbReference>
<feature type="domain" description="SEA" evidence="21">
    <location>
        <begin position="1113"/>
        <end position="1226"/>
    </location>
</feature>
<dbReference type="EMBL" id="AFYH01067852">
    <property type="status" value="NOT_ANNOTATED_CDS"/>
    <property type="molecule type" value="Genomic_DNA"/>
</dbReference>
<dbReference type="InParanoid" id="H3A317"/>
<keyword evidence="14" id="KW-0966">Cell projection</keyword>
<proteinExistence type="predicted"/>
<feature type="compositionally biased region" description="Low complexity" evidence="18">
    <location>
        <begin position="945"/>
        <end position="961"/>
    </location>
</feature>
<dbReference type="GeneTree" id="ENSGT00530000063503"/>
<evidence type="ECO:0000256" key="19">
    <source>
        <dbReference type="SAM" id="Phobius"/>
    </source>
</evidence>
<dbReference type="GO" id="GO:0007601">
    <property type="term" value="P:visual perception"/>
    <property type="evidence" value="ECO:0007669"/>
    <property type="project" value="InterPro"/>
</dbReference>
<evidence type="ECO:0000256" key="8">
    <source>
        <dbReference type="ARBA" id="ARBA00022729"/>
    </source>
</evidence>
<reference evidence="22" key="3">
    <citation type="submission" date="2025-09" db="UniProtKB">
        <authorList>
            <consortium name="Ensembl"/>
        </authorList>
    </citation>
    <scope>IDENTIFICATION</scope>
</reference>
<evidence type="ECO:0000256" key="13">
    <source>
        <dbReference type="ARBA" id="ARBA00023180"/>
    </source>
</evidence>
<dbReference type="Ensembl" id="ENSLACT00000004074.1">
    <property type="protein sequence ID" value="ENSLACP00000004038.1"/>
    <property type="gene ID" value="ENSLACG00000003595.1"/>
</dbReference>
<dbReference type="Gene3D" id="3.30.70.960">
    <property type="entry name" value="SEA domain"/>
    <property type="match status" value="1"/>
</dbReference>
<accession>H3A317</accession>
<comment type="subcellular location">
    <subcellularLocation>
        <location evidence="15">Photoreceptor inner segment membrane</location>
        <topology evidence="15">Single-pass type I membrane protein</topology>
    </subcellularLocation>
    <subcellularLocation>
        <location evidence="1">Photoreceptor outer segment membrane</location>
        <topology evidence="1">Single-pass type I membrane protein</topology>
    </subcellularLocation>
    <subcellularLocation>
        <location evidence="2">Secreted</location>
        <location evidence="2">Extracellular space</location>
        <location evidence="2">Extracellular matrix</location>
        <location evidence="2">Interphotoreceptor matrix</location>
    </subcellularLocation>
</comment>
<feature type="signal peptide" evidence="20">
    <location>
        <begin position="1"/>
        <end position="20"/>
    </location>
</feature>
<evidence type="ECO:0000256" key="16">
    <source>
        <dbReference type="ARBA" id="ARBA00074164"/>
    </source>
</evidence>
<dbReference type="PROSITE" id="PS50024">
    <property type="entry name" value="SEA"/>
    <property type="match status" value="2"/>
</dbReference>
<evidence type="ECO:0000256" key="15">
    <source>
        <dbReference type="ARBA" id="ARBA00060509"/>
    </source>
</evidence>
<dbReference type="SMART" id="SM00200">
    <property type="entry name" value="SEA"/>
    <property type="match status" value="2"/>
</dbReference>
<dbReference type="HOGENOM" id="CLU_005111_0_0_1"/>
<evidence type="ECO:0000256" key="12">
    <source>
        <dbReference type="ARBA" id="ARBA00023157"/>
    </source>
</evidence>
<evidence type="ECO:0000256" key="20">
    <source>
        <dbReference type="SAM" id="SignalP"/>
    </source>
</evidence>
<evidence type="ECO:0000256" key="6">
    <source>
        <dbReference type="ARBA" id="ARBA00022674"/>
    </source>
</evidence>
<reference evidence="22" key="2">
    <citation type="submission" date="2025-08" db="UniProtKB">
        <authorList>
            <consortium name="Ensembl"/>
        </authorList>
    </citation>
    <scope>IDENTIFICATION</scope>
</reference>
<dbReference type="EMBL" id="AFYH01067850">
    <property type="status" value="NOT_ANNOTATED_CDS"/>
    <property type="molecule type" value="Genomic_DNA"/>
</dbReference>
<keyword evidence="10 19" id="KW-1133">Transmembrane helix</keyword>
<dbReference type="PANTHER" id="PTHR12199:SF4">
    <property type="entry name" value="INTERPHOTORECEPTOR MATRIX PROTEOGLYCAN 2"/>
    <property type="match status" value="1"/>
</dbReference>
<dbReference type="InterPro" id="IPR000742">
    <property type="entry name" value="EGF"/>
</dbReference>
<dbReference type="PROSITE" id="PS01186">
    <property type="entry name" value="EGF_2"/>
    <property type="match status" value="1"/>
</dbReference>
<evidence type="ECO:0000256" key="1">
    <source>
        <dbReference type="ARBA" id="ARBA00004451"/>
    </source>
</evidence>
<feature type="domain" description="SEA" evidence="21">
    <location>
        <begin position="247"/>
        <end position="360"/>
    </location>
</feature>
<dbReference type="EMBL" id="AFYH01067853">
    <property type="status" value="NOT_ANNOTATED_CDS"/>
    <property type="molecule type" value="Genomic_DNA"/>
</dbReference>
<feature type="transmembrane region" description="Helical" evidence="19">
    <location>
        <begin position="1316"/>
        <end position="1340"/>
    </location>
</feature>
<evidence type="ECO:0000256" key="7">
    <source>
        <dbReference type="ARBA" id="ARBA00022692"/>
    </source>
</evidence>